<evidence type="ECO:0000313" key="4">
    <source>
        <dbReference type="Proteomes" id="UP000315628"/>
    </source>
</evidence>
<evidence type="ECO:0000256" key="1">
    <source>
        <dbReference type="ARBA" id="ARBA00022679"/>
    </source>
</evidence>
<dbReference type="GO" id="GO:0008168">
    <property type="term" value="F:methyltransferase activity"/>
    <property type="evidence" value="ECO:0007669"/>
    <property type="project" value="UniProtKB-KW"/>
</dbReference>
<gene>
    <name evidence="3" type="ORF">FB557_2042</name>
</gene>
<dbReference type="OrthoDB" id="7062303at2"/>
<evidence type="ECO:0000313" key="3">
    <source>
        <dbReference type="EMBL" id="TWD14624.1"/>
    </source>
</evidence>
<dbReference type="PANTHER" id="PTHR43861">
    <property type="entry name" value="TRANS-ACONITATE 2-METHYLTRANSFERASE-RELATED"/>
    <property type="match status" value="1"/>
</dbReference>
<keyword evidence="1 3" id="KW-0808">Transferase</keyword>
<protein>
    <submittedName>
        <fullName evidence="3">Methyltransferase family protein</fullName>
    </submittedName>
</protein>
<dbReference type="InterPro" id="IPR041698">
    <property type="entry name" value="Methyltransf_25"/>
</dbReference>
<name>A0A560WAG6_9MICO</name>
<dbReference type="SUPFAM" id="SSF53335">
    <property type="entry name" value="S-adenosyl-L-methionine-dependent methyltransferases"/>
    <property type="match status" value="1"/>
</dbReference>
<keyword evidence="3" id="KW-0489">Methyltransferase</keyword>
<dbReference type="Gene3D" id="3.40.50.150">
    <property type="entry name" value="Vaccinia Virus protein VP39"/>
    <property type="match status" value="1"/>
</dbReference>
<accession>A0A560WAG6</accession>
<dbReference type="EMBL" id="VIUW01000003">
    <property type="protein sequence ID" value="TWD14624.1"/>
    <property type="molecule type" value="Genomic_DNA"/>
</dbReference>
<proteinExistence type="predicted"/>
<feature type="domain" description="Methyltransferase" evidence="2">
    <location>
        <begin position="60"/>
        <end position="151"/>
    </location>
</feature>
<dbReference type="AlphaFoldDB" id="A0A560WAG6"/>
<dbReference type="RefSeq" id="WP_144857476.1">
    <property type="nucleotide sequence ID" value="NZ_BAAAYT010000005.1"/>
</dbReference>
<dbReference type="Proteomes" id="UP000315628">
    <property type="component" value="Unassembled WGS sequence"/>
</dbReference>
<reference evidence="3 4" key="1">
    <citation type="submission" date="2019-06" db="EMBL/GenBank/DDBJ databases">
        <title>Sequencing the genomes of 1000 actinobacteria strains.</title>
        <authorList>
            <person name="Klenk H.-P."/>
        </authorList>
    </citation>
    <scope>NUCLEOTIDE SEQUENCE [LARGE SCALE GENOMIC DNA]</scope>
    <source>
        <strain evidence="3 4">DSM 18935</strain>
    </source>
</reference>
<dbReference type="CDD" id="cd02440">
    <property type="entry name" value="AdoMet_MTases"/>
    <property type="match status" value="1"/>
</dbReference>
<sequence length="212" mass="22699">MSEPPPFDSPQIRTRWSEVSGGIDAANAYQRHFDALLADGVDIHGEARFVHALRPAPIRVLDAGCGTGRVATELTRLGHDVVGVDADPHMIEVAEELDDLTRFVVADISTLELRTQAFDIVLLAGNVLPFLADGTLVAALRRLRAHLAADGLLVAGWSLPGHQPEGASALGVAEVERAAFAAGLSLVRRYAGWGGERWPGDGSYCLALYRRS</sequence>
<dbReference type="InterPro" id="IPR029063">
    <property type="entry name" value="SAM-dependent_MTases_sf"/>
</dbReference>
<dbReference type="Pfam" id="PF13649">
    <property type="entry name" value="Methyltransf_25"/>
    <property type="match status" value="1"/>
</dbReference>
<comment type="caution">
    <text evidence="3">The sequence shown here is derived from an EMBL/GenBank/DDBJ whole genome shotgun (WGS) entry which is preliminary data.</text>
</comment>
<organism evidence="3 4">
    <name type="scientific">Marihabitans asiaticum</name>
    <dbReference type="NCBI Taxonomy" id="415218"/>
    <lineage>
        <taxon>Bacteria</taxon>
        <taxon>Bacillati</taxon>
        <taxon>Actinomycetota</taxon>
        <taxon>Actinomycetes</taxon>
        <taxon>Micrococcales</taxon>
        <taxon>Intrasporangiaceae</taxon>
        <taxon>Marihabitans</taxon>
    </lineage>
</organism>
<dbReference type="GO" id="GO:0032259">
    <property type="term" value="P:methylation"/>
    <property type="evidence" value="ECO:0007669"/>
    <property type="project" value="UniProtKB-KW"/>
</dbReference>
<keyword evidence="4" id="KW-1185">Reference proteome</keyword>
<evidence type="ECO:0000259" key="2">
    <source>
        <dbReference type="Pfam" id="PF13649"/>
    </source>
</evidence>